<evidence type="ECO:0000256" key="3">
    <source>
        <dbReference type="SAM" id="SignalP"/>
    </source>
</evidence>
<evidence type="ECO:0000256" key="2">
    <source>
        <dbReference type="SAM" id="MobiDB-lite"/>
    </source>
</evidence>
<keyword evidence="3" id="KW-0732">Signal</keyword>
<name>A0A8W8LDY4_MAGGI</name>
<organism evidence="5 6">
    <name type="scientific">Magallana gigas</name>
    <name type="common">Pacific oyster</name>
    <name type="synonym">Crassostrea gigas</name>
    <dbReference type="NCBI Taxonomy" id="29159"/>
    <lineage>
        <taxon>Eukaryota</taxon>
        <taxon>Metazoa</taxon>
        <taxon>Spiralia</taxon>
        <taxon>Lophotrochozoa</taxon>
        <taxon>Mollusca</taxon>
        <taxon>Bivalvia</taxon>
        <taxon>Autobranchia</taxon>
        <taxon>Pteriomorphia</taxon>
        <taxon>Ostreida</taxon>
        <taxon>Ostreoidea</taxon>
        <taxon>Ostreidae</taxon>
        <taxon>Magallana</taxon>
    </lineage>
</organism>
<dbReference type="EnsemblMetazoa" id="G27671.1">
    <property type="protein sequence ID" value="G27671.1:cds"/>
    <property type="gene ID" value="G27671"/>
</dbReference>
<keyword evidence="6" id="KW-1185">Reference proteome</keyword>
<dbReference type="PROSITE" id="PS51670">
    <property type="entry name" value="SHKT"/>
    <property type="match status" value="1"/>
</dbReference>
<feature type="signal peptide" evidence="3">
    <location>
        <begin position="1"/>
        <end position="20"/>
    </location>
</feature>
<dbReference type="Proteomes" id="UP000005408">
    <property type="component" value="Unassembled WGS sequence"/>
</dbReference>
<proteinExistence type="predicted"/>
<protein>
    <recommendedName>
        <fullName evidence="4">ShKT domain-containing protein</fullName>
    </recommendedName>
</protein>
<feature type="domain" description="ShKT" evidence="4">
    <location>
        <begin position="458"/>
        <end position="497"/>
    </location>
</feature>
<evidence type="ECO:0000313" key="5">
    <source>
        <dbReference type="EnsemblMetazoa" id="G27671.1:cds"/>
    </source>
</evidence>
<sequence>MLSFFYGILFLLAFYSQSDAFLFTPKPVCHLFASECLDCEIPGFYPSMYCPRIKTGDMCYIKVVHNDTGIFTIKGAASTSFCEANKYKNSLSTPSCRTGNLPRGTECIDCCKQYSCDPQDLYCNKNIIQPEHMAFTVTTRRTTPPTTVRSTTATTPQSTAPSTSTRSTTTLSTSTQAPGLCQVCAEGNSQNCDVSSIYYCNEREKYCMNTIVPDPKGGLFVLKKCADEVECIWNYWVDTLGDPKCNNVTGPQADNACSYCCDNTNGNLPCNRNTIPTQLSTFQNSQKVEQCMTGSSISQYKLETCSSVASYCLNTVRYDTTAKHPEVYVEKMCAYEAECKGQWWEKTRNRPECLSQNFTGIADNNVICTYCCVSDGSGPCNGASVPEQIAHFGPVTTASTQTTATILSTTAHGHGHHNTHVQTDHGHHHTVTTTQTTTENTTTTPATIVCSGNTSIVCEDDPLAHCATLLSVGFCQKLQYNPDGEDVKFCPKTCNLCDKYCEYVLPPTTTPTATPTTTPAPSKPCPFCDANINCVWNQTCADSETCMVRAVLESGFQFSVHCTLTSDCHIMAKYIKTGEIFCCDDRSCIQKVLPGV</sequence>
<feature type="region of interest" description="Disordered" evidence="2">
    <location>
        <begin position="141"/>
        <end position="173"/>
    </location>
</feature>
<dbReference type="InterPro" id="IPR003582">
    <property type="entry name" value="ShKT_dom"/>
</dbReference>
<accession>A0A8W8LDY4</accession>
<feature type="chain" id="PRO_5036468860" description="ShKT domain-containing protein" evidence="3">
    <location>
        <begin position="21"/>
        <end position="596"/>
    </location>
</feature>
<feature type="region of interest" description="Disordered" evidence="2">
    <location>
        <begin position="411"/>
        <end position="438"/>
    </location>
</feature>
<evidence type="ECO:0000259" key="4">
    <source>
        <dbReference type="PROSITE" id="PS51670"/>
    </source>
</evidence>
<dbReference type="AlphaFoldDB" id="A0A8W8LDY4"/>
<reference evidence="5" key="1">
    <citation type="submission" date="2022-08" db="UniProtKB">
        <authorList>
            <consortium name="EnsemblMetazoa"/>
        </authorList>
    </citation>
    <scope>IDENTIFICATION</scope>
    <source>
        <strain evidence="5">05x7-T-G4-1.051#20</strain>
    </source>
</reference>
<evidence type="ECO:0000256" key="1">
    <source>
        <dbReference type="PROSITE-ProRule" id="PRU01005"/>
    </source>
</evidence>
<evidence type="ECO:0000313" key="6">
    <source>
        <dbReference type="Proteomes" id="UP000005408"/>
    </source>
</evidence>
<comment type="caution">
    <text evidence="1">Lacks conserved residue(s) required for the propagation of feature annotation.</text>
</comment>